<gene>
    <name evidence="1" type="ORF">GMARGA_LOCUS5208</name>
</gene>
<proteinExistence type="predicted"/>
<keyword evidence="2" id="KW-1185">Reference proteome</keyword>
<comment type="caution">
    <text evidence="1">The sequence shown here is derived from an EMBL/GenBank/DDBJ whole genome shotgun (WGS) entry which is preliminary data.</text>
</comment>
<evidence type="ECO:0000313" key="2">
    <source>
        <dbReference type="Proteomes" id="UP000789901"/>
    </source>
</evidence>
<sequence>MALLNSARIYSNNENHYESTIKQQANVNSFLQLNGIDTRICYLSFDDAVNESSNIQNETENRLYRTHSFIDVSETESIQYDEEGECSKFARKNNKFDSNNFDS</sequence>
<dbReference type="EMBL" id="CAJVQB010002175">
    <property type="protein sequence ID" value="CAG8565103.1"/>
    <property type="molecule type" value="Genomic_DNA"/>
</dbReference>
<organism evidence="1 2">
    <name type="scientific">Gigaspora margarita</name>
    <dbReference type="NCBI Taxonomy" id="4874"/>
    <lineage>
        <taxon>Eukaryota</taxon>
        <taxon>Fungi</taxon>
        <taxon>Fungi incertae sedis</taxon>
        <taxon>Mucoromycota</taxon>
        <taxon>Glomeromycotina</taxon>
        <taxon>Glomeromycetes</taxon>
        <taxon>Diversisporales</taxon>
        <taxon>Gigasporaceae</taxon>
        <taxon>Gigaspora</taxon>
    </lineage>
</organism>
<accession>A0ABN7UES0</accession>
<name>A0ABN7UES0_GIGMA</name>
<protein>
    <submittedName>
        <fullName evidence="1">30961_t:CDS:1</fullName>
    </submittedName>
</protein>
<evidence type="ECO:0000313" key="1">
    <source>
        <dbReference type="EMBL" id="CAG8565103.1"/>
    </source>
</evidence>
<dbReference type="Proteomes" id="UP000789901">
    <property type="component" value="Unassembled WGS sequence"/>
</dbReference>
<reference evidence="1 2" key="1">
    <citation type="submission" date="2021-06" db="EMBL/GenBank/DDBJ databases">
        <authorList>
            <person name="Kallberg Y."/>
            <person name="Tangrot J."/>
            <person name="Rosling A."/>
        </authorList>
    </citation>
    <scope>NUCLEOTIDE SEQUENCE [LARGE SCALE GENOMIC DNA]</scope>
    <source>
        <strain evidence="1 2">120-4 pot B 10/14</strain>
    </source>
</reference>